<evidence type="ECO:0000313" key="2">
    <source>
        <dbReference type="Proteomes" id="UP000191980"/>
    </source>
</evidence>
<comment type="caution">
    <text evidence="1">The sequence shown here is derived from an EMBL/GenBank/DDBJ whole genome shotgun (WGS) entry which is preliminary data.</text>
</comment>
<organism evidence="1 2">
    <name type="scientific">Methyloprofundus sedimenti</name>
    <dbReference type="NCBI Taxonomy" id="1420851"/>
    <lineage>
        <taxon>Bacteria</taxon>
        <taxon>Pseudomonadati</taxon>
        <taxon>Pseudomonadota</taxon>
        <taxon>Gammaproteobacteria</taxon>
        <taxon>Methylococcales</taxon>
        <taxon>Methylococcaceae</taxon>
        <taxon>Methyloprofundus</taxon>
    </lineage>
</organism>
<gene>
    <name evidence="1" type="ORF">AU255_12670</name>
</gene>
<name>A0A1V8MBB6_9GAMM</name>
<keyword evidence="2" id="KW-1185">Reference proteome</keyword>
<dbReference type="RefSeq" id="WP_143735925.1">
    <property type="nucleotide sequence ID" value="NZ_LPUF01000001.1"/>
</dbReference>
<reference evidence="1 2" key="1">
    <citation type="submission" date="2015-12" db="EMBL/GenBank/DDBJ databases">
        <authorList>
            <person name="Shamseldin A."/>
            <person name="Moawad H."/>
            <person name="Abd El-Rahim W.M."/>
            <person name="Sadowsky M.J."/>
        </authorList>
    </citation>
    <scope>NUCLEOTIDE SEQUENCE [LARGE SCALE GENOMIC DNA]</scope>
    <source>
        <strain evidence="1 2">WF1</strain>
    </source>
</reference>
<dbReference type="EMBL" id="LPUF01000001">
    <property type="protein sequence ID" value="OQK18623.1"/>
    <property type="molecule type" value="Genomic_DNA"/>
</dbReference>
<dbReference type="Proteomes" id="UP000191980">
    <property type="component" value="Unassembled WGS sequence"/>
</dbReference>
<evidence type="ECO:0000313" key="1">
    <source>
        <dbReference type="EMBL" id="OQK18623.1"/>
    </source>
</evidence>
<accession>A0A1V8MBB6</accession>
<proteinExistence type="predicted"/>
<dbReference type="AlphaFoldDB" id="A0A1V8MBB6"/>
<sequence>MDDIRIAAKKGMVLRNERFTAEIERLTGRRMTAKKWAVSRVGRFFCPPFLSANGGLLVGKR</sequence>
<dbReference type="STRING" id="1420851.AU255_12670"/>
<protein>
    <submittedName>
        <fullName evidence="1">Uncharacterized protein</fullName>
    </submittedName>
</protein>